<protein>
    <submittedName>
        <fullName evidence="3">Replicative DNA helicase</fullName>
    </submittedName>
</protein>
<dbReference type="InterPro" id="IPR036185">
    <property type="entry name" value="DNA_heli_DnaB-like_N_sf"/>
</dbReference>
<dbReference type="GO" id="GO:1990077">
    <property type="term" value="C:primosome complex"/>
    <property type="evidence" value="ECO:0007669"/>
    <property type="project" value="UniProtKB-KW"/>
</dbReference>
<evidence type="ECO:0000313" key="4">
    <source>
        <dbReference type="Proteomes" id="UP000236743"/>
    </source>
</evidence>
<evidence type="ECO:0000256" key="1">
    <source>
        <dbReference type="ARBA" id="ARBA00022515"/>
    </source>
</evidence>
<proteinExistence type="predicted"/>
<dbReference type="GO" id="GO:0005829">
    <property type="term" value="C:cytosol"/>
    <property type="evidence" value="ECO:0007669"/>
    <property type="project" value="TreeGrafter"/>
</dbReference>
<dbReference type="Proteomes" id="UP000236743">
    <property type="component" value="Unassembled WGS sequence"/>
</dbReference>
<dbReference type="InterPro" id="IPR027417">
    <property type="entry name" value="P-loop_NTPase"/>
</dbReference>
<feature type="domain" description="SF4 helicase" evidence="2">
    <location>
        <begin position="185"/>
        <end position="475"/>
    </location>
</feature>
<reference evidence="3 4" key="1">
    <citation type="submission" date="2016-10" db="EMBL/GenBank/DDBJ databases">
        <authorList>
            <person name="de Groot N.N."/>
        </authorList>
    </citation>
    <scope>NUCLEOTIDE SEQUENCE [LARGE SCALE GENOMIC DNA]</scope>
    <source>
        <strain evidence="3 4">DSM 26656</strain>
    </source>
</reference>
<keyword evidence="1" id="KW-0639">Primosome</keyword>
<dbReference type="AlphaFoldDB" id="A0A1H6BLF5"/>
<accession>A0A1H6BLF5</accession>
<gene>
    <name evidence="3" type="ORF">SAMN04488115_107318</name>
</gene>
<dbReference type="GO" id="GO:0006269">
    <property type="term" value="P:DNA replication, synthesis of primer"/>
    <property type="evidence" value="ECO:0007669"/>
    <property type="project" value="UniProtKB-KW"/>
</dbReference>
<keyword evidence="3" id="KW-0378">Hydrolase</keyword>
<dbReference type="Gene3D" id="3.40.50.300">
    <property type="entry name" value="P-loop containing nucleotide triphosphate hydrolases"/>
    <property type="match status" value="1"/>
</dbReference>
<name>A0A1H6BLF5_9HYPH</name>
<dbReference type="PANTHER" id="PTHR30153:SF2">
    <property type="entry name" value="REPLICATIVE DNA HELICASE"/>
    <property type="match status" value="1"/>
</dbReference>
<dbReference type="PROSITE" id="PS51199">
    <property type="entry name" value="SF4_HELICASE"/>
    <property type="match status" value="1"/>
</dbReference>
<keyword evidence="3" id="KW-0067">ATP-binding</keyword>
<dbReference type="GO" id="GO:0005524">
    <property type="term" value="F:ATP binding"/>
    <property type="evidence" value="ECO:0007669"/>
    <property type="project" value="InterPro"/>
</dbReference>
<keyword evidence="4" id="KW-1185">Reference proteome</keyword>
<dbReference type="PANTHER" id="PTHR30153">
    <property type="entry name" value="REPLICATIVE DNA HELICASE DNAB"/>
    <property type="match status" value="1"/>
</dbReference>
<sequence length="476" mass="51158">MPPASASGEQRTEWAASTTELEAALLGGVLMTPDKAGPALSAGLEAVHFLDEGLGLLWERIRAVAMRGDAIDLRSVLQGGIGTMFGAGVSFYEAQAQLLGIAAHPAVFGQYARNIKANWALRRIADMGDNVRSTALTMDAIQLVEQSLSHLDEVREVTLDRKGTRRGTAASIAKTLATDVRGMMSGDIVRPPGTGLVTLDRHLPSRGLAPGSLIVLAGRTGMGKTMVASSIAGKVSRAGHGVAFFSLEVPSSEIIARIIAERIGGKSPSYGDILAGHVAESDLDMIEWERDQFDGVPLLIDDTPALSIADMMVSCRREAARLECEGKRLRLVVIDHCQIVKPPNRYQGNRVNELGEIANGAKVLAKQLGCAVILGCQVNRASEGRDEKRPTLADLRASGEIEEAADAVLMLYREAYYILNSKKYRDRDGEALNEYQRTQNLVEIGIEKARQGSTGRVTLWCDPARSIVVDMMGNAA</sequence>
<dbReference type="SUPFAM" id="SSF48024">
    <property type="entry name" value="N-terminal domain of DnaB helicase"/>
    <property type="match status" value="1"/>
</dbReference>
<dbReference type="SUPFAM" id="SSF52540">
    <property type="entry name" value="P-loop containing nucleoside triphosphate hydrolases"/>
    <property type="match status" value="1"/>
</dbReference>
<dbReference type="GO" id="GO:0003678">
    <property type="term" value="F:DNA helicase activity"/>
    <property type="evidence" value="ECO:0007669"/>
    <property type="project" value="InterPro"/>
</dbReference>
<organism evidence="3 4">
    <name type="scientific">Bosea lathyri</name>
    <dbReference type="NCBI Taxonomy" id="1036778"/>
    <lineage>
        <taxon>Bacteria</taxon>
        <taxon>Pseudomonadati</taxon>
        <taxon>Pseudomonadota</taxon>
        <taxon>Alphaproteobacteria</taxon>
        <taxon>Hyphomicrobiales</taxon>
        <taxon>Boseaceae</taxon>
        <taxon>Bosea</taxon>
    </lineage>
</organism>
<dbReference type="Gene3D" id="1.10.860.10">
    <property type="entry name" value="DNAb Helicase, Chain A"/>
    <property type="match status" value="1"/>
</dbReference>
<dbReference type="InterPro" id="IPR016136">
    <property type="entry name" value="DNA_helicase_N/primase_C"/>
</dbReference>
<dbReference type="InterPro" id="IPR007694">
    <property type="entry name" value="DNA_helicase_DnaB-like_C"/>
</dbReference>
<dbReference type="RefSeq" id="WP_103873891.1">
    <property type="nucleotide sequence ID" value="NZ_FNUY01000007.1"/>
</dbReference>
<keyword evidence="3" id="KW-0547">Nucleotide-binding</keyword>
<dbReference type="OrthoDB" id="9773982at2"/>
<evidence type="ECO:0000313" key="3">
    <source>
        <dbReference type="EMBL" id="SEG61217.1"/>
    </source>
</evidence>
<evidence type="ECO:0000259" key="2">
    <source>
        <dbReference type="PROSITE" id="PS51199"/>
    </source>
</evidence>
<dbReference type="Pfam" id="PF03796">
    <property type="entry name" value="DnaB_C"/>
    <property type="match status" value="1"/>
</dbReference>
<dbReference type="EMBL" id="FNUY01000007">
    <property type="protein sequence ID" value="SEG61217.1"/>
    <property type="molecule type" value="Genomic_DNA"/>
</dbReference>
<keyword evidence="3" id="KW-0347">Helicase</keyword>